<dbReference type="Gene3D" id="3.40.50.1000">
    <property type="entry name" value="HAD superfamily/HAD-like"/>
    <property type="match status" value="1"/>
</dbReference>
<organism evidence="1 2">
    <name type="scientific">Acinetobacter rongchengensis</name>
    <dbReference type="NCBI Taxonomy" id="2419601"/>
    <lineage>
        <taxon>Bacteria</taxon>
        <taxon>Pseudomonadati</taxon>
        <taxon>Pseudomonadota</taxon>
        <taxon>Gammaproteobacteria</taxon>
        <taxon>Moraxellales</taxon>
        <taxon>Moraxellaceae</taxon>
        <taxon>Acinetobacter</taxon>
    </lineage>
</organism>
<reference evidence="1 2" key="1">
    <citation type="submission" date="2018-09" db="EMBL/GenBank/DDBJ databases">
        <title>The draft genome of Acinetobacter spp. strains.</title>
        <authorList>
            <person name="Qin J."/>
            <person name="Feng Y."/>
            <person name="Zong Z."/>
        </authorList>
    </citation>
    <scope>NUCLEOTIDE SEQUENCE [LARGE SCALE GENOMIC DNA]</scope>
    <source>
        <strain evidence="1 2">WCHAc060115</strain>
    </source>
</reference>
<dbReference type="RefSeq" id="WP_171407772.1">
    <property type="nucleotide sequence ID" value="NZ_RAXT01000008.1"/>
</dbReference>
<dbReference type="Pfam" id="PF13419">
    <property type="entry name" value="HAD_2"/>
    <property type="match status" value="1"/>
</dbReference>
<proteinExistence type="predicted"/>
<evidence type="ECO:0000313" key="1">
    <source>
        <dbReference type="EMBL" id="RKG38850.1"/>
    </source>
</evidence>
<dbReference type="AlphaFoldDB" id="A0A3A8F6Y9"/>
<dbReference type="Gene3D" id="1.10.150.240">
    <property type="entry name" value="Putative phosphatase, domain 2"/>
    <property type="match status" value="1"/>
</dbReference>
<dbReference type="SUPFAM" id="SSF56784">
    <property type="entry name" value="HAD-like"/>
    <property type="match status" value="1"/>
</dbReference>
<dbReference type="EMBL" id="RAXT01000008">
    <property type="protein sequence ID" value="RKG38850.1"/>
    <property type="molecule type" value="Genomic_DNA"/>
</dbReference>
<dbReference type="InterPro" id="IPR036412">
    <property type="entry name" value="HAD-like_sf"/>
</dbReference>
<evidence type="ECO:0000313" key="2">
    <source>
        <dbReference type="Proteomes" id="UP000280405"/>
    </source>
</evidence>
<name>A0A3A8F6Y9_9GAMM</name>
<dbReference type="Proteomes" id="UP000280405">
    <property type="component" value="Unassembled WGS sequence"/>
</dbReference>
<comment type="caution">
    <text evidence="1">The sequence shown here is derived from an EMBL/GenBank/DDBJ whole genome shotgun (WGS) entry which is preliminary data.</text>
</comment>
<dbReference type="InterPro" id="IPR023214">
    <property type="entry name" value="HAD_sf"/>
</dbReference>
<accession>A0A3A8F6Y9</accession>
<dbReference type="InterPro" id="IPR023198">
    <property type="entry name" value="PGP-like_dom2"/>
</dbReference>
<keyword evidence="2" id="KW-1185">Reference proteome</keyword>
<sequence>MLKFKNNIVHGAIFDMDGTMFDTERLRFQTLKQASKELIGVEFSDAYLMACLGLSATSALKLAQQEYAEDIPYTEIRKRADALELDAVRQFGVPIKKGLLR</sequence>
<gene>
    <name evidence="1" type="ORF">D7V20_06155</name>
</gene>
<feature type="non-terminal residue" evidence="1">
    <location>
        <position position="101"/>
    </location>
</feature>
<dbReference type="InterPro" id="IPR041492">
    <property type="entry name" value="HAD_2"/>
</dbReference>
<protein>
    <submittedName>
        <fullName evidence="1">Haloacid dehalogenase</fullName>
    </submittedName>
</protein>